<keyword evidence="1" id="KW-0472">Membrane</keyword>
<name>A0A1I8AMX3_9BILA</name>
<feature type="transmembrane region" description="Helical" evidence="1">
    <location>
        <begin position="148"/>
        <end position="173"/>
    </location>
</feature>
<evidence type="ECO:0000256" key="1">
    <source>
        <dbReference type="SAM" id="Phobius"/>
    </source>
</evidence>
<feature type="transmembrane region" description="Helical" evidence="1">
    <location>
        <begin position="273"/>
        <end position="292"/>
    </location>
</feature>
<dbReference type="AlphaFoldDB" id="A0A1I8AMX3"/>
<keyword evidence="1" id="KW-0812">Transmembrane</keyword>
<keyword evidence="2" id="KW-1185">Reference proteome</keyword>
<protein>
    <submittedName>
        <fullName evidence="3">Farnesylated proteins-converting enzyme 2</fullName>
    </submittedName>
</protein>
<feature type="transmembrane region" description="Helical" evidence="1">
    <location>
        <begin position="219"/>
        <end position="237"/>
    </location>
</feature>
<dbReference type="Proteomes" id="UP000095287">
    <property type="component" value="Unplaced"/>
</dbReference>
<dbReference type="WBParaSite" id="L893_g737.t1">
    <property type="protein sequence ID" value="L893_g737.t1"/>
    <property type="gene ID" value="L893_g737"/>
</dbReference>
<feature type="transmembrane region" description="Helical" evidence="1">
    <location>
        <begin position="45"/>
        <end position="67"/>
    </location>
</feature>
<keyword evidence="1" id="KW-1133">Transmembrane helix</keyword>
<accession>A0A1I8AMX3</accession>
<organism evidence="2 3">
    <name type="scientific">Steinernema glaseri</name>
    <dbReference type="NCBI Taxonomy" id="37863"/>
    <lineage>
        <taxon>Eukaryota</taxon>
        <taxon>Metazoa</taxon>
        <taxon>Ecdysozoa</taxon>
        <taxon>Nematoda</taxon>
        <taxon>Chromadorea</taxon>
        <taxon>Rhabditida</taxon>
        <taxon>Tylenchina</taxon>
        <taxon>Panagrolaimomorpha</taxon>
        <taxon>Strongyloidoidea</taxon>
        <taxon>Steinernematidae</taxon>
        <taxon>Steinernema</taxon>
    </lineage>
</organism>
<evidence type="ECO:0000313" key="2">
    <source>
        <dbReference type="Proteomes" id="UP000095287"/>
    </source>
</evidence>
<reference evidence="3" key="1">
    <citation type="submission" date="2016-11" db="UniProtKB">
        <authorList>
            <consortium name="WormBaseParasite"/>
        </authorList>
    </citation>
    <scope>IDENTIFICATION</scope>
</reference>
<feature type="transmembrane region" description="Helical" evidence="1">
    <location>
        <begin position="243"/>
        <end position="261"/>
    </location>
</feature>
<evidence type="ECO:0000313" key="3">
    <source>
        <dbReference type="WBParaSite" id="L893_g737.t1"/>
    </source>
</evidence>
<sequence>MLVCPRPSFERRVMFPIHSHRFWSPPSVFTRVCVFSDVVKFSTHLAFLIFLAFYCGFHNFILPISLLCHPYLMFIVSCHSCGPYLTCERYDPGRGDLWYTAVFCLNNSSSRATPSVCDFVCTYSDKTVNEQSPQYPVFESVPVIALDLEFYFCALLEIMALVYIVFRTCGSFFSGFPMRWKRFSVLPRGVHHMQKIVMPEHKIYPPFPGPSAEPHIRTWDVVVLAYILVFLTCFLLGLPFVNNWWLCALLYISGTLSVLRWRFSADLQTPVGIFFFGSLIVALFSMLIPIAMKLTHCEADF</sequence>
<proteinExistence type="predicted"/>